<reference evidence="1 2" key="1">
    <citation type="submission" date="2019-01" db="EMBL/GenBank/DDBJ databases">
        <title>Cytophagaceae bacterium strain CAR-16.</title>
        <authorList>
            <person name="Chen W.-M."/>
        </authorList>
    </citation>
    <scope>NUCLEOTIDE SEQUENCE [LARGE SCALE GENOMIC DNA]</scope>
    <source>
        <strain evidence="1 2">CAR-16</strain>
    </source>
</reference>
<evidence type="ECO:0000313" key="2">
    <source>
        <dbReference type="Proteomes" id="UP000289455"/>
    </source>
</evidence>
<dbReference type="GO" id="GO:0006261">
    <property type="term" value="P:DNA-templated DNA replication"/>
    <property type="evidence" value="ECO:0007669"/>
    <property type="project" value="TreeGrafter"/>
</dbReference>
<organism evidence="1 2">
    <name type="scientific">Aquirufa rosea</name>
    <dbReference type="NCBI Taxonomy" id="2509241"/>
    <lineage>
        <taxon>Bacteria</taxon>
        <taxon>Pseudomonadati</taxon>
        <taxon>Bacteroidota</taxon>
        <taxon>Cytophagia</taxon>
        <taxon>Cytophagales</taxon>
        <taxon>Flectobacillaceae</taxon>
        <taxon>Aquirufa</taxon>
    </lineage>
</organism>
<dbReference type="SUPFAM" id="SSF52540">
    <property type="entry name" value="P-loop containing nucleoside triphosphate hydrolases"/>
    <property type="match status" value="1"/>
</dbReference>
<evidence type="ECO:0000313" key="1">
    <source>
        <dbReference type="EMBL" id="RXK49787.1"/>
    </source>
</evidence>
<proteinExistence type="predicted"/>
<dbReference type="EMBL" id="SDHY01000003">
    <property type="protein sequence ID" value="RXK49787.1"/>
    <property type="molecule type" value="Genomic_DNA"/>
</dbReference>
<dbReference type="Proteomes" id="UP000289455">
    <property type="component" value="Unassembled WGS sequence"/>
</dbReference>
<dbReference type="PANTHER" id="PTHR11669:SF8">
    <property type="entry name" value="DNA POLYMERASE III SUBUNIT DELTA"/>
    <property type="match status" value="1"/>
</dbReference>
<comment type="caution">
    <text evidence="1">The sequence shown here is derived from an EMBL/GenBank/DDBJ whole genome shotgun (WGS) entry which is preliminary data.</text>
</comment>
<dbReference type="Pfam" id="PF13177">
    <property type="entry name" value="DNA_pol3_delta2"/>
    <property type="match status" value="1"/>
</dbReference>
<name>A0A4Q1C0B6_9BACT</name>
<dbReference type="OrthoDB" id="9811073at2"/>
<dbReference type="AlphaFoldDB" id="A0A4Q1C0B6"/>
<gene>
    <name evidence="1" type="ORF">ESB04_06335</name>
</gene>
<accession>A0A4Q1C0B6</accession>
<dbReference type="PANTHER" id="PTHR11669">
    <property type="entry name" value="REPLICATION FACTOR C / DNA POLYMERASE III GAMMA-TAU SUBUNIT"/>
    <property type="match status" value="1"/>
</dbReference>
<dbReference type="RefSeq" id="WP_129026884.1">
    <property type="nucleotide sequence ID" value="NZ_SDHY01000003.1"/>
</dbReference>
<dbReference type="InterPro" id="IPR050238">
    <property type="entry name" value="DNA_Rep/Repair_Clamp_Loader"/>
</dbReference>
<protein>
    <submittedName>
        <fullName evidence="1">DNA polymerase III subunit delta</fullName>
    </submittedName>
</protein>
<sequence length="377" mass="42772">MLFKDIPGLFDIKKTLSAAVRNQHIAHAQLFHGPYGGPQLAMALAFTTYLFCNNKQGDDACGQCASCQKMKRTVHPDLVFLFPTISTKKVKEPESDLFLPEWRNFIGESPYRTLPEWLVFLGAEGNKQGNIPVEETRKLIPKISLKPFEAPFKVVILWTPESLNASSGNALLKTLEEPPSTTLFLLVCSDPQKLLTTIISRTQRIKIPQVEENHLADFLVEKSSIEYEKALQLAQSSEGNMAWALEKSASENLSTSTWFAEWMRAVHSKNLSKLVLLAEQYDGFAKEDQKGILEYGLHVFRQCVYQIAGTTQLIKALEKEKKFIENFSKTLSQEKIEKMASKVSDVHYHLERNARAKMVHLDLSLQFVRIYHSPKNV</sequence>
<keyword evidence="2" id="KW-1185">Reference proteome</keyword>
<dbReference type="InterPro" id="IPR027417">
    <property type="entry name" value="P-loop_NTPase"/>
</dbReference>
<dbReference type="Gene3D" id="3.40.50.300">
    <property type="entry name" value="P-loop containing nucleotide triphosphate hydrolases"/>
    <property type="match status" value="1"/>
</dbReference>